<proteinExistence type="predicted"/>
<dbReference type="InterPro" id="IPR008988">
    <property type="entry name" value="Transcriptional_repressor_C"/>
</dbReference>
<dbReference type="RefSeq" id="WP_390190954.1">
    <property type="nucleotide sequence ID" value="NZ_JBHMEP010000001.1"/>
</dbReference>
<evidence type="ECO:0000259" key="2">
    <source>
        <dbReference type="SMART" id="SM00899"/>
    </source>
</evidence>
<keyword evidence="4" id="KW-1185">Reference proteome</keyword>
<dbReference type="Proteomes" id="UP001589645">
    <property type="component" value="Unassembled WGS sequence"/>
</dbReference>
<organism evidence="3 4">
    <name type="scientific">Vibrio olivae</name>
    <dbReference type="NCBI Taxonomy" id="1243002"/>
    <lineage>
        <taxon>Bacteria</taxon>
        <taxon>Pseudomonadati</taxon>
        <taxon>Pseudomonadota</taxon>
        <taxon>Gammaproteobacteria</taxon>
        <taxon>Vibrionales</taxon>
        <taxon>Vibrionaceae</taxon>
        <taxon>Vibrio</taxon>
    </lineage>
</organism>
<dbReference type="Gene3D" id="2.30.30.90">
    <property type="match status" value="1"/>
</dbReference>
<gene>
    <name evidence="3" type="ORF">ACFFUV_07665</name>
</gene>
<protein>
    <submittedName>
        <fullName evidence="3">Ferrous iron transport protein A</fullName>
    </submittedName>
</protein>
<dbReference type="SUPFAM" id="SSF50037">
    <property type="entry name" value="C-terminal domain of transcriptional repressors"/>
    <property type="match status" value="1"/>
</dbReference>
<dbReference type="InterPro" id="IPR007167">
    <property type="entry name" value="Fe-transptr_FeoA-like"/>
</dbReference>
<accession>A0ABV5HMR6</accession>
<keyword evidence="1" id="KW-0408">Iron</keyword>
<evidence type="ECO:0000313" key="4">
    <source>
        <dbReference type="Proteomes" id="UP001589645"/>
    </source>
</evidence>
<evidence type="ECO:0000256" key="1">
    <source>
        <dbReference type="ARBA" id="ARBA00023004"/>
    </source>
</evidence>
<dbReference type="PANTHER" id="PTHR42954">
    <property type="entry name" value="FE(2+) TRANSPORT PROTEIN A"/>
    <property type="match status" value="1"/>
</dbReference>
<dbReference type="InterPro" id="IPR038157">
    <property type="entry name" value="FeoA_core_dom"/>
</dbReference>
<sequence length="75" mass="8114">MKLSQLSPGESAVICGFAQMTSDVRKKLMIMGMLPDTNVTVLRKAPFGDPLQVQVRGVSLALRNAIAEQIDVEVV</sequence>
<dbReference type="InterPro" id="IPR052713">
    <property type="entry name" value="FeoA"/>
</dbReference>
<dbReference type="SMART" id="SM00899">
    <property type="entry name" value="FeoA"/>
    <property type="match status" value="1"/>
</dbReference>
<dbReference type="EMBL" id="JBHMEP010000001">
    <property type="protein sequence ID" value="MFB9134856.1"/>
    <property type="molecule type" value="Genomic_DNA"/>
</dbReference>
<feature type="domain" description="Ferrous iron transporter FeoA-like" evidence="2">
    <location>
        <begin position="1"/>
        <end position="74"/>
    </location>
</feature>
<name>A0ABV5HMR6_9VIBR</name>
<dbReference type="PANTHER" id="PTHR42954:SF2">
    <property type="entry name" value="FE(2+) TRANSPORT PROTEIN A"/>
    <property type="match status" value="1"/>
</dbReference>
<evidence type="ECO:0000313" key="3">
    <source>
        <dbReference type="EMBL" id="MFB9134856.1"/>
    </source>
</evidence>
<comment type="caution">
    <text evidence="3">The sequence shown here is derived from an EMBL/GenBank/DDBJ whole genome shotgun (WGS) entry which is preliminary data.</text>
</comment>
<reference evidence="3 4" key="1">
    <citation type="submission" date="2024-09" db="EMBL/GenBank/DDBJ databases">
        <authorList>
            <person name="Sun Q."/>
            <person name="Mori K."/>
        </authorList>
    </citation>
    <scope>NUCLEOTIDE SEQUENCE [LARGE SCALE GENOMIC DNA]</scope>
    <source>
        <strain evidence="3 4">CECT 8064</strain>
    </source>
</reference>
<dbReference type="Pfam" id="PF04023">
    <property type="entry name" value="FeoA"/>
    <property type="match status" value="1"/>
</dbReference>